<proteinExistence type="predicted"/>
<dbReference type="Proteomes" id="UP000018853">
    <property type="component" value="Unassembled WGS sequence"/>
</dbReference>
<evidence type="ECO:0000313" key="2">
    <source>
        <dbReference type="Proteomes" id="UP000018853"/>
    </source>
</evidence>
<dbReference type="AlphaFoldDB" id="W1WVP8"/>
<protein>
    <submittedName>
        <fullName evidence="1">Uncharacterized protein</fullName>
    </submittedName>
</protein>
<dbReference type="EMBL" id="AZLZ01001793">
    <property type="protein sequence ID" value="ETJ20519.1"/>
    <property type="molecule type" value="Genomic_DNA"/>
</dbReference>
<organism evidence="1 2">
    <name type="scientific">Escherichia coli DORA_A_5_14_21</name>
    <dbReference type="NCBI Taxonomy" id="1403943"/>
    <lineage>
        <taxon>Bacteria</taxon>
        <taxon>Pseudomonadati</taxon>
        <taxon>Pseudomonadota</taxon>
        <taxon>Gammaproteobacteria</taxon>
        <taxon>Enterobacterales</taxon>
        <taxon>Enterobacteriaceae</taxon>
        <taxon>Escherichia</taxon>
    </lineage>
</organism>
<dbReference type="AntiFam" id="ANF00010">
    <property type="entry name" value="tRNA translation"/>
</dbReference>
<comment type="caution">
    <text evidence="1">The sequence shown here is derived from an EMBL/GenBank/DDBJ whole genome shotgun (WGS) entry which is preliminary data.</text>
</comment>
<evidence type="ECO:0000313" key="1">
    <source>
        <dbReference type="EMBL" id="ETJ20519.1"/>
    </source>
</evidence>
<sequence>PFRADIAQLVEQRIRNAKVVGSTPIIGTI</sequence>
<name>W1WVP8_ECOLX</name>
<gene>
    <name evidence="1" type="ORF">Q609_ECAC01793G0004</name>
</gene>
<accession>W1WVP8</accession>
<feature type="non-terminal residue" evidence="1">
    <location>
        <position position="1"/>
    </location>
</feature>
<reference evidence="1 2" key="1">
    <citation type="submission" date="2013-12" db="EMBL/GenBank/DDBJ databases">
        <title>A Varibaculum cambriense genome reconstructed from a premature infant gut community with otherwise low bacterial novelty that shifts toward anaerobic metabolism during the third week of life.</title>
        <authorList>
            <person name="Brown C.T."/>
            <person name="Sharon I."/>
            <person name="Thomas B.C."/>
            <person name="Castelle C.J."/>
            <person name="Morowitz M.J."/>
            <person name="Banfield J.F."/>
        </authorList>
    </citation>
    <scope>NUCLEOTIDE SEQUENCE [LARGE SCALE GENOMIC DNA]</scope>
    <source>
        <strain evidence="2">DORA_A_5_14_21</strain>
    </source>
</reference>